<evidence type="ECO:0000313" key="3">
    <source>
        <dbReference type="Proteomes" id="UP001207918"/>
    </source>
</evidence>
<comment type="caution">
    <text evidence="2">The sequence shown here is derived from an EMBL/GenBank/DDBJ whole genome shotgun (WGS) entry which is preliminary data.</text>
</comment>
<keyword evidence="1" id="KW-0732">Signal</keyword>
<feature type="signal peptide" evidence="1">
    <location>
        <begin position="1"/>
        <end position="25"/>
    </location>
</feature>
<feature type="chain" id="PRO_5047136827" evidence="1">
    <location>
        <begin position="26"/>
        <end position="533"/>
    </location>
</feature>
<dbReference type="Gene3D" id="1.25.40.390">
    <property type="match status" value="1"/>
</dbReference>
<evidence type="ECO:0000256" key="1">
    <source>
        <dbReference type="SAM" id="SignalP"/>
    </source>
</evidence>
<sequence>MNNAKYNLSGVLSVCLLALITIVGCTDFEELNTPDNELIADNLESSQLGQAFAQSQFVGMYGNPGAAPGAFQLSQSLYSDIYAQYFATTATTFDSDQYVEIGRWTNGAWNYFYGSAAPQLEFVEDFTTEQGMEVENAVARVWRVQLYHRMTDYFGPIIYSEFGNGETSVAYDSQEEVYNNFFAVLDSAVTVLEANTGQNAFGNNDQVFEGSVDQWLTFANSLRLRLAMRVRYVSPDLAQTEAEKAVAAGVMQSNADNATLLTTPNSRNPYTTITDWGEFRMSSAMESTLEGYEDPRMGKYFSQAVDGDADGDGSPYEGMRNGLPVSQKDQSALNAAYSDMGVDWLNDSRGGTNPRIRIMSSAEAYFLRAEGALLGWAMNGSAQELYEQGIRMSLMERTDASSSAIDAYVAGNDTPISPDDVWDTPAMTDIPVAFDTGGSMERKLEQIITQKWLALYPNSKEAWAEFRRTGYPKLYPRINSLNPDIPVTGDFQRLTFVEDEYADNREAVMNAIELLGGEDENTIKLWWDAKPEN</sequence>
<keyword evidence="2" id="KW-0449">Lipoprotein</keyword>
<dbReference type="Pfam" id="PF12741">
    <property type="entry name" value="SusD-like"/>
    <property type="match status" value="1"/>
</dbReference>
<gene>
    <name evidence="2" type="ORF">J6I44_13740</name>
</gene>
<organism evidence="2 3">
    <name type="scientific">Fodinibius salsisoli</name>
    <dbReference type="NCBI Taxonomy" id="2820877"/>
    <lineage>
        <taxon>Bacteria</taxon>
        <taxon>Pseudomonadati</taxon>
        <taxon>Balneolota</taxon>
        <taxon>Balneolia</taxon>
        <taxon>Balneolales</taxon>
        <taxon>Balneolaceae</taxon>
        <taxon>Fodinibius</taxon>
    </lineage>
</organism>
<dbReference type="EMBL" id="JAGGJA010000009">
    <property type="protein sequence ID" value="MCW9707924.1"/>
    <property type="molecule type" value="Genomic_DNA"/>
</dbReference>
<accession>A0ABT3PPY3</accession>
<dbReference type="Proteomes" id="UP001207918">
    <property type="component" value="Unassembled WGS sequence"/>
</dbReference>
<dbReference type="InterPro" id="IPR011990">
    <property type="entry name" value="TPR-like_helical_dom_sf"/>
</dbReference>
<keyword evidence="3" id="KW-1185">Reference proteome</keyword>
<protein>
    <submittedName>
        <fullName evidence="2">SusD/RagB family nutrient-binding outer membrane lipoprotein</fullName>
    </submittedName>
</protein>
<dbReference type="PROSITE" id="PS51257">
    <property type="entry name" value="PROKAR_LIPOPROTEIN"/>
    <property type="match status" value="1"/>
</dbReference>
<name>A0ABT3PPY3_9BACT</name>
<evidence type="ECO:0000313" key="2">
    <source>
        <dbReference type="EMBL" id="MCW9707924.1"/>
    </source>
</evidence>
<dbReference type="RefSeq" id="WP_265766711.1">
    <property type="nucleotide sequence ID" value="NZ_JAGGJA010000009.1"/>
</dbReference>
<reference evidence="2 3" key="1">
    <citation type="submission" date="2021-03" db="EMBL/GenBank/DDBJ databases">
        <title>Aliifodinibius sp. nov., a new bacterium isolated from saline soil.</title>
        <authorList>
            <person name="Galisteo C."/>
            <person name="De La Haba R."/>
            <person name="Sanchez-Porro C."/>
            <person name="Ventosa A."/>
        </authorList>
    </citation>
    <scope>NUCLEOTIDE SEQUENCE [LARGE SCALE GENOMIC DNA]</scope>
    <source>
        <strain evidence="2 3">1BSP15-2V2</strain>
    </source>
</reference>
<proteinExistence type="predicted"/>
<dbReference type="SUPFAM" id="SSF48452">
    <property type="entry name" value="TPR-like"/>
    <property type="match status" value="1"/>
</dbReference>
<dbReference type="InterPro" id="IPR024302">
    <property type="entry name" value="SusD-like"/>
</dbReference>